<reference evidence="2 3" key="1">
    <citation type="journal article" date="2014" name="Genome Announc.">
        <title>Draft Genome Sequences of Marinobacter similis A3d10T and Marinobacter salarius R9SW1T.</title>
        <authorList>
            <person name="Ivanova E.P."/>
            <person name="Ng H.J."/>
            <person name="Webb H.K."/>
            <person name="Feng G."/>
            <person name="Oshima K."/>
            <person name="Hattori M."/>
            <person name="Ohkuma M."/>
            <person name="Sergeev A.F."/>
            <person name="Mikhailov V.V."/>
            <person name="Crawford R.J."/>
            <person name="Sawabe T."/>
        </authorList>
    </citation>
    <scope>NUCLEOTIDE SEQUENCE [LARGE SCALE GENOMIC DNA]</scope>
    <source>
        <strain evidence="3">A3d10 and R9SW1</strain>
    </source>
</reference>
<gene>
    <name evidence="2" type="ORF">AU15_18390</name>
</gene>
<evidence type="ECO:0000313" key="2">
    <source>
        <dbReference type="EMBL" id="AHI33359.1"/>
    </source>
</evidence>
<dbReference type="Proteomes" id="UP000035081">
    <property type="component" value="Chromosome"/>
</dbReference>
<feature type="region of interest" description="Disordered" evidence="1">
    <location>
        <begin position="139"/>
        <end position="158"/>
    </location>
</feature>
<proteinExistence type="predicted"/>
<dbReference type="KEGG" id="msr:AU15_18390"/>
<evidence type="ECO:0000313" key="3">
    <source>
        <dbReference type="Proteomes" id="UP000035081"/>
    </source>
</evidence>
<dbReference type="HOGENOM" id="CLU_1667297_0_0_6"/>
<evidence type="ECO:0000256" key="1">
    <source>
        <dbReference type="SAM" id="MobiDB-lite"/>
    </source>
</evidence>
<sequence length="158" mass="17792">MIACPGRGCGYPLERPRALAVTADRFAGRLHHRNSLVGASPVEDDIASEPEHLAKKRDPYQRRLAYRDGAGRQQIPHHEQVIVVLVIGNNDRGPVLRHVVGPFQRALHAQEQTTDAGNRSCQQAVVVRIEWPGDIQNQCKQTDDRHHQPGQQFSWHSH</sequence>
<feature type="compositionally biased region" description="Polar residues" evidence="1">
    <location>
        <begin position="149"/>
        <end position="158"/>
    </location>
</feature>
<name>W5YWW3_9GAMM</name>
<dbReference type="AlphaFoldDB" id="W5YWW3"/>
<organism evidence="2 3">
    <name type="scientific">Marinobacter salarius</name>
    <dbReference type="NCBI Taxonomy" id="1420917"/>
    <lineage>
        <taxon>Bacteria</taxon>
        <taxon>Pseudomonadati</taxon>
        <taxon>Pseudomonadota</taxon>
        <taxon>Gammaproteobacteria</taxon>
        <taxon>Pseudomonadales</taxon>
        <taxon>Marinobacteraceae</taxon>
        <taxon>Marinobacter</taxon>
    </lineage>
</organism>
<dbReference type="EMBL" id="CP007152">
    <property type="protein sequence ID" value="AHI33359.1"/>
    <property type="molecule type" value="Genomic_DNA"/>
</dbReference>
<accession>W5YWW3</accession>
<protein>
    <submittedName>
        <fullName evidence="2">Uncharacterized protein</fullName>
    </submittedName>
</protein>